<evidence type="ECO:0000313" key="2">
    <source>
        <dbReference type="Proteomes" id="UP000823617"/>
    </source>
</evidence>
<accession>A0A9D9HLJ6</accession>
<proteinExistence type="predicted"/>
<organism evidence="1 2">
    <name type="scientific">Candidatus Cryptobacteroides intestinigallinarum</name>
    <dbReference type="NCBI Taxonomy" id="2840767"/>
    <lineage>
        <taxon>Bacteria</taxon>
        <taxon>Pseudomonadati</taxon>
        <taxon>Bacteroidota</taxon>
        <taxon>Bacteroidia</taxon>
        <taxon>Bacteroidales</taxon>
        <taxon>Candidatus Cryptobacteroides</taxon>
    </lineage>
</organism>
<dbReference type="Proteomes" id="UP000823617">
    <property type="component" value="Unassembled WGS sequence"/>
</dbReference>
<name>A0A9D9HLJ6_9BACT</name>
<reference evidence="1" key="1">
    <citation type="submission" date="2020-10" db="EMBL/GenBank/DDBJ databases">
        <authorList>
            <person name="Gilroy R."/>
        </authorList>
    </citation>
    <scope>NUCLEOTIDE SEQUENCE</scope>
    <source>
        <strain evidence="1">B1-3475</strain>
    </source>
</reference>
<dbReference type="EMBL" id="JADIMK010000068">
    <property type="protein sequence ID" value="MBO8456059.1"/>
    <property type="molecule type" value="Genomic_DNA"/>
</dbReference>
<sequence>MRTTFALVDAEDCGILNGTRPGTSGDYSRAISSSRVPVISHENCQFQIYPDYSEIGKYTGVLYPYNLEIFRDRLYSAGMGGMEKDFSLASGKFAVECFKSDLEYAFRTPGFGGFQMLDLQDYPGQGTALVGVLDAFMDSKGIVTPGEFRSFCSPLVLLAGFEDYCLSRRDSLKIRLMVANYTEEDWRTPLMWRISVSDARSLSSGELEGKMQMSGVIMADIPQGEVADAGWIYAAAEEFAADLPEDAAFCLELDLFSGDYANSWKLYVYPDDIEDKISVHVATKADSTLSAMLESGCRVVLFPDHKDIEARSVGGLFITDFWNWSMFKTISENAGKSVSPGTLGVINDPSHPLFGLFPNEGRSSWQWWSICRASRPLIVDELQGYDPVVEVIDNIERCHRLAMVSEFAVGKGSLLVCTADPEALSRTPEGRAFLASLMHYAASEDFSPAYSLSWDALLDILYGSAETRDIRGVDNQTDYKEFSENSRD</sequence>
<evidence type="ECO:0000313" key="1">
    <source>
        <dbReference type="EMBL" id="MBO8456059.1"/>
    </source>
</evidence>
<reference evidence="1" key="2">
    <citation type="journal article" date="2021" name="PeerJ">
        <title>Extensive microbial diversity within the chicken gut microbiome revealed by metagenomics and culture.</title>
        <authorList>
            <person name="Gilroy R."/>
            <person name="Ravi A."/>
            <person name="Getino M."/>
            <person name="Pursley I."/>
            <person name="Horton D.L."/>
            <person name="Alikhan N.F."/>
            <person name="Baker D."/>
            <person name="Gharbi K."/>
            <person name="Hall N."/>
            <person name="Watson M."/>
            <person name="Adriaenssens E.M."/>
            <person name="Foster-Nyarko E."/>
            <person name="Jarju S."/>
            <person name="Secka A."/>
            <person name="Antonio M."/>
            <person name="Oren A."/>
            <person name="Chaudhuri R.R."/>
            <person name="La Ragione R."/>
            <person name="Hildebrand F."/>
            <person name="Pallen M.J."/>
        </authorList>
    </citation>
    <scope>NUCLEOTIDE SEQUENCE</scope>
    <source>
        <strain evidence="1">B1-3475</strain>
    </source>
</reference>
<dbReference type="AlphaFoldDB" id="A0A9D9HLJ6"/>
<dbReference type="SUPFAM" id="SSF51445">
    <property type="entry name" value="(Trans)glycosidases"/>
    <property type="match status" value="1"/>
</dbReference>
<gene>
    <name evidence="1" type="ORF">IAC08_06605</name>
</gene>
<dbReference type="InterPro" id="IPR017853">
    <property type="entry name" value="GH"/>
</dbReference>
<protein>
    <submittedName>
        <fullName evidence="1">Uncharacterized protein</fullName>
    </submittedName>
</protein>
<comment type="caution">
    <text evidence="1">The sequence shown here is derived from an EMBL/GenBank/DDBJ whole genome shotgun (WGS) entry which is preliminary data.</text>
</comment>